<dbReference type="GO" id="GO:0008168">
    <property type="term" value="F:methyltransferase activity"/>
    <property type="evidence" value="ECO:0007669"/>
    <property type="project" value="UniProtKB-KW"/>
</dbReference>
<feature type="domain" description="Uroporphyrinogen decarboxylase (URO-D)" evidence="7">
    <location>
        <begin position="6"/>
        <end position="341"/>
    </location>
</feature>
<comment type="cofactor">
    <cofactor evidence="1">
        <name>Zn(2+)</name>
        <dbReference type="ChEBI" id="CHEBI:29105"/>
    </cofactor>
</comment>
<organism evidence="8 9">
    <name type="scientific">Formimonas warabiya</name>
    <dbReference type="NCBI Taxonomy" id="1761012"/>
    <lineage>
        <taxon>Bacteria</taxon>
        <taxon>Bacillati</taxon>
        <taxon>Bacillota</taxon>
        <taxon>Clostridia</taxon>
        <taxon>Eubacteriales</taxon>
        <taxon>Peptococcaceae</taxon>
        <taxon>Candidatus Formimonas</taxon>
    </lineage>
</organism>
<keyword evidence="6" id="KW-0484">Methanogenesis</keyword>
<dbReference type="NCBIfam" id="NF004889">
    <property type="entry name" value="PRK06252.1"/>
    <property type="match status" value="1"/>
</dbReference>
<keyword evidence="5" id="KW-0862">Zinc</keyword>
<dbReference type="GO" id="GO:0006730">
    <property type="term" value="P:one-carbon metabolic process"/>
    <property type="evidence" value="ECO:0007669"/>
    <property type="project" value="InterPro"/>
</dbReference>
<evidence type="ECO:0000256" key="1">
    <source>
        <dbReference type="ARBA" id="ARBA00001947"/>
    </source>
</evidence>
<proteinExistence type="predicted"/>
<dbReference type="GO" id="GO:0032259">
    <property type="term" value="P:methylation"/>
    <property type="evidence" value="ECO:0007669"/>
    <property type="project" value="UniProtKB-KW"/>
</dbReference>
<accession>A0A3G1KSQ2</accession>
<dbReference type="InterPro" id="IPR006360">
    <property type="entry name" value="Mtase_MtaA_CmuA"/>
</dbReference>
<keyword evidence="2 8" id="KW-0489">Methyltransferase</keyword>
<evidence type="ECO:0000256" key="4">
    <source>
        <dbReference type="ARBA" id="ARBA00022723"/>
    </source>
</evidence>
<dbReference type="PANTHER" id="PTHR47099">
    <property type="entry name" value="METHYLCOBAMIDE:COM METHYLTRANSFERASE MTBA"/>
    <property type="match status" value="1"/>
</dbReference>
<evidence type="ECO:0000313" key="8">
    <source>
        <dbReference type="EMBL" id="ATW25481.1"/>
    </source>
</evidence>
<dbReference type="GO" id="GO:0006779">
    <property type="term" value="P:porphyrin-containing compound biosynthetic process"/>
    <property type="evidence" value="ECO:0007669"/>
    <property type="project" value="InterPro"/>
</dbReference>
<dbReference type="Proteomes" id="UP000323521">
    <property type="component" value="Chromosome"/>
</dbReference>
<dbReference type="AlphaFoldDB" id="A0A3G1KSQ2"/>
<dbReference type="GO" id="GO:0004853">
    <property type="term" value="F:uroporphyrinogen decarboxylase activity"/>
    <property type="evidence" value="ECO:0007669"/>
    <property type="project" value="InterPro"/>
</dbReference>
<dbReference type="OrthoDB" id="8452307at2"/>
<dbReference type="InterPro" id="IPR052024">
    <property type="entry name" value="Methanogen_methyltrans"/>
</dbReference>
<keyword evidence="4" id="KW-0479">Metal-binding</keyword>
<reference evidence="8 9" key="1">
    <citation type="submission" date="2016-10" db="EMBL/GenBank/DDBJ databases">
        <title>Complete Genome Sequence of Peptococcaceae strain DCMF.</title>
        <authorList>
            <person name="Edwards R.J."/>
            <person name="Holland S.I."/>
            <person name="Deshpande N.P."/>
            <person name="Wong Y.K."/>
            <person name="Ertan H."/>
            <person name="Manefield M."/>
            <person name="Russell T.L."/>
            <person name="Lee M.J."/>
        </authorList>
    </citation>
    <scope>NUCLEOTIDE SEQUENCE [LARGE SCALE GENOMIC DNA]</scope>
    <source>
        <strain evidence="8 9">DCMF</strain>
    </source>
</reference>
<evidence type="ECO:0000256" key="3">
    <source>
        <dbReference type="ARBA" id="ARBA00022679"/>
    </source>
</evidence>
<dbReference type="RefSeq" id="WP_148134735.1">
    <property type="nucleotide sequence ID" value="NZ_CP017634.1"/>
</dbReference>
<gene>
    <name evidence="8" type="ORF">DCMF_12460</name>
</gene>
<dbReference type="PANTHER" id="PTHR47099:SF1">
    <property type="entry name" value="METHYLCOBAMIDE:COM METHYLTRANSFERASE MTBA"/>
    <property type="match status" value="1"/>
</dbReference>
<evidence type="ECO:0000313" key="9">
    <source>
        <dbReference type="Proteomes" id="UP000323521"/>
    </source>
</evidence>
<dbReference type="InterPro" id="IPR000257">
    <property type="entry name" value="Uroporphyrinogen_deCOase"/>
</dbReference>
<evidence type="ECO:0000259" key="7">
    <source>
        <dbReference type="Pfam" id="PF01208"/>
    </source>
</evidence>
<dbReference type="Gene3D" id="3.20.20.210">
    <property type="match status" value="1"/>
</dbReference>
<dbReference type="GO" id="GO:0015948">
    <property type="term" value="P:methanogenesis"/>
    <property type="evidence" value="ECO:0007669"/>
    <property type="project" value="UniProtKB-KW"/>
</dbReference>
<dbReference type="SUPFAM" id="SSF51726">
    <property type="entry name" value="UROD/MetE-like"/>
    <property type="match status" value="1"/>
</dbReference>
<protein>
    <submittedName>
        <fullName evidence="8">Methyltransferase</fullName>
    </submittedName>
</protein>
<sequence>MSSTLTPKERVLNLLAGEPVDRVACFSGMGNITTAGLEHFGYRFQDLHSDAKKMADVAATSYKLFNYECAVVPFDLCVEAEVLGCAMNPYDEVAQILYPTVKEKIVHQPDEMDLVTIPENLESLGRVPVICQAVKYLKEDIGDKVAIGSYLLGPFTLAGQIMDLNDLFKLSFKKPKQVGALLDKMAAVIIKLANIYRQAGVDYICIREMGATTDVLSPRIFKTLIQPYLQKVAAGIDYAKILHICGSTNTIVHIMNECGYDALSLEEKNDLVKTRAEIGSGTLIFGAVDAYDVLANGTGEDVKKSVLKSLEGGVDGVWPGCDIWPTAPLANLKAMTETVEKFGAELWTRKKEKEMAS</sequence>
<name>A0A3G1KSQ2_FORW1</name>
<evidence type="ECO:0000256" key="5">
    <source>
        <dbReference type="ARBA" id="ARBA00022833"/>
    </source>
</evidence>
<dbReference type="Pfam" id="PF01208">
    <property type="entry name" value="URO-D"/>
    <property type="match status" value="1"/>
</dbReference>
<keyword evidence="9" id="KW-1185">Reference proteome</keyword>
<dbReference type="EMBL" id="CP017634">
    <property type="protein sequence ID" value="ATW25481.1"/>
    <property type="molecule type" value="Genomic_DNA"/>
</dbReference>
<dbReference type="KEGG" id="fwa:DCMF_12460"/>
<evidence type="ECO:0000256" key="2">
    <source>
        <dbReference type="ARBA" id="ARBA00022603"/>
    </source>
</evidence>
<dbReference type="GO" id="GO:0046872">
    <property type="term" value="F:metal ion binding"/>
    <property type="evidence" value="ECO:0007669"/>
    <property type="project" value="UniProtKB-KW"/>
</dbReference>
<evidence type="ECO:0000256" key="6">
    <source>
        <dbReference type="ARBA" id="ARBA00022994"/>
    </source>
</evidence>
<keyword evidence="3 8" id="KW-0808">Transferase</keyword>
<dbReference type="NCBIfam" id="TIGR01463">
    <property type="entry name" value="mtaA_cmuA"/>
    <property type="match status" value="1"/>
</dbReference>
<dbReference type="InterPro" id="IPR038071">
    <property type="entry name" value="UROD/MetE-like_sf"/>
</dbReference>